<comment type="caution">
    <text evidence="1">The sequence shown here is derived from an EMBL/GenBank/DDBJ whole genome shotgun (WGS) entry which is preliminary data.</text>
</comment>
<protein>
    <submittedName>
        <fullName evidence="1">Uncharacterized protein DUF2849</fullName>
    </submittedName>
</protein>
<name>A0A420WKE1_9PROT</name>
<keyword evidence="2" id="KW-1185">Reference proteome</keyword>
<dbReference type="AlphaFoldDB" id="A0A420WKE1"/>
<dbReference type="EMBL" id="RBII01000001">
    <property type="protein sequence ID" value="RKQ71392.1"/>
    <property type="molecule type" value="Genomic_DNA"/>
</dbReference>
<evidence type="ECO:0000313" key="2">
    <source>
        <dbReference type="Proteomes" id="UP000282211"/>
    </source>
</evidence>
<dbReference type="InParanoid" id="A0A420WKE1"/>
<dbReference type="Pfam" id="PF11011">
    <property type="entry name" value="DUF2849"/>
    <property type="match status" value="1"/>
</dbReference>
<accession>A0A420WKE1</accession>
<dbReference type="Proteomes" id="UP000282211">
    <property type="component" value="Unassembled WGS sequence"/>
</dbReference>
<dbReference type="InterPro" id="IPR021270">
    <property type="entry name" value="DUF2849"/>
</dbReference>
<organism evidence="1 2">
    <name type="scientific">Litorimonas taeanensis</name>
    <dbReference type="NCBI Taxonomy" id="568099"/>
    <lineage>
        <taxon>Bacteria</taxon>
        <taxon>Pseudomonadati</taxon>
        <taxon>Pseudomonadota</taxon>
        <taxon>Alphaproteobacteria</taxon>
        <taxon>Maricaulales</taxon>
        <taxon>Robiginitomaculaceae</taxon>
    </lineage>
</organism>
<evidence type="ECO:0000313" key="1">
    <source>
        <dbReference type="EMBL" id="RKQ71392.1"/>
    </source>
</evidence>
<proteinExistence type="predicted"/>
<dbReference type="OrthoDB" id="5738806at2"/>
<dbReference type="RefSeq" id="WP_121099168.1">
    <property type="nucleotide sequence ID" value="NZ_RBII01000001.1"/>
</dbReference>
<reference evidence="1 2" key="1">
    <citation type="submission" date="2018-10" db="EMBL/GenBank/DDBJ databases">
        <title>Genomic Encyclopedia of Type Strains, Phase IV (KMG-IV): sequencing the most valuable type-strain genomes for metagenomic binning, comparative biology and taxonomic classification.</title>
        <authorList>
            <person name="Goeker M."/>
        </authorList>
    </citation>
    <scope>NUCLEOTIDE SEQUENCE [LARGE SCALE GENOMIC DNA]</scope>
    <source>
        <strain evidence="1 2">DSM 22008</strain>
    </source>
</reference>
<sequence>MSTLKHKGKGPQALTANTLRDGLNVWLTPEFEWSMNYAEALITEDTALIDKMNTCGERDEVNNLVVGVYFIDVEPDTGLPARYREKFRVKGPTYDTATLVPLEIQKV</sequence>
<gene>
    <name evidence="1" type="ORF">DES40_0708</name>
</gene>